<name>A0A6C0H0M1_9ZZZZ</name>
<dbReference type="SUPFAM" id="SSF51294">
    <property type="entry name" value="Hedgehog/intein (Hint) domain"/>
    <property type="match status" value="1"/>
</dbReference>
<dbReference type="InterPro" id="IPR036844">
    <property type="entry name" value="Hint_dom_sf"/>
</dbReference>
<protein>
    <recommendedName>
        <fullName evidence="2">Hedgehog/Intein (Hint) domain-containing protein</fullName>
    </recommendedName>
</protein>
<reference evidence="1" key="1">
    <citation type="journal article" date="2020" name="Nature">
        <title>Giant virus diversity and host interactions through global metagenomics.</title>
        <authorList>
            <person name="Schulz F."/>
            <person name="Roux S."/>
            <person name="Paez-Espino D."/>
            <person name="Jungbluth S."/>
            <person name="Walsh D.A."/>
            <person name="Denef V.J."/>
            <person name="McMahon K.D."/>
            <person name="Konstantinidis K.T."/>
            <person name="Eloe-Fadrosh E.A."/>
            <person name="Kyrpides N.C."/>
            <person name="Woyke T."/>
        </authorList>
    </citation>
    <scope>NUCLEOTIDE SEQUENCE</scope>
    <source>
        <strain evidence="1">GVMAG-M-3300023179-4</strain>
    </source>
</reference>
<sequence length="313" mass="36147">MTISWYSIYISLSPEGNRIFNGYFSVDNTTNVVQSFYETIDNVTNFTNNILLAVDTYSVPYSTGYPLKNNNIFEAGFFTDNGTLIGVTQFSFYDIQVIEIGLHNTVSSSEYLAFISEDDSKPTSDYRYFTTLLAYDPSSACFNEGTNIMCLNKELLEEYIRIENLRKGDLVKSYKHGYRKIELIGKNHMINNKDKFWQCMYKMEKTKENGLIEDLIVTGGHSILVDDLGENKEENEKIFKGTQMIDDKYLLLSAVSKDFKKLENNNLYIYYHFILENDGNNEARYGVWANGILTETPNKNFFMGQKFTLLENK</sequence>
<evidence type="ECO:0000313" key="1">
    <source>
        <dbReference type="EMBL" id="QHT74081.1"/>
    </source>
</evidence>
<organism evidence="1">
    <name type="scientific">viral metagenome</name>
    <dbReference type="NCBI Taxonomy" id="1070528"/>
    <lineage>
        <taxon>unclassified sequences</taxon>
        <taxon>metagenomes</taxon>
        <taxon>organismal metagenomes</taxon>
    </lineage>
</organism>
<accession>A0A6C0H0M1</accession>
<evidence type="ECO:0008006" key="2">
    <source>
        <dbReference type="Google" id="ProtNLM"/>
    </source>
</evidence>
<proteinExistence type="predicted"/>
<dbReference type="AlphaFoldDB" id="A0A6C0H0M1"/>
<dbReference type="EMBL" id="MN739837">
    <property type="protein sequence ID" value="QHT74081.1"/>
    <property type="molecule type" value="Genomic_DNA"/>
</dbReference>